<feature type="compositionally biased region" description="Basic and acidic residues" evidence="4">
    <location>
        <begin position="204"/>
        <end position="215"/>
    </location>
</feature>
<feature type="region of interest" description="Disordered" evidence="4">
    <location>
        <begin position="204"/>
        <end position="257"/>
    </location>
</feature>
<feature type="region of interest" description="Disordered" evidence="4">
    <location>
        <begin position="75"/>
        <end position="101"/>
    </location>
</feature>
<proteinExistence type="predicted"/>
<gene>
    <name evidence="5" type="ORF">MKK02DRAFT_40043</name>
</gene>
<dbReference type="Proteomes" id="UP001164286">
    <property type="component" value="Unassembled WGS sequence"/>
</dbReference>
<sequence>MARTKQTARRSTAGKAPRVQLPDKQSRPFWQPPPKGPDLPITPPAVRPLNHLAEYGHDSDECAECVELDLEWSFSSSDERDSDERDAASRRERAYEKASLDPTDGISNIRTWDRITKDIADEFRRAMPKYHIRIIEEIAVRDAAIKWDAERRAAALAESNRDPPASTGHPPAVIKEEVEDVSIPGPVEATSVSAITTDTNTTIKMEEGVDGESSRKRTSAAVQETEGQEPERKRRAGKGKAKEGTQVEAVIKDEVDM</sequence>
<organism evidence="5 6">
    <name type="scientific">Dioszegia hungarica</name>
    <dbReference type="NCBI Taxonomy" id="4972"/>
    <lineage>
        <taxon>Eukaryota</taxon>
        <taxon>Fungi</taxon>
        <taxon>Dikarya</taxon>
        <taxon>Basidiomycota</taxon>
        <taxon>Agaricomycotina</taxon>
        <taxon>Tremellomycetes</taxon>
        <taxon>Tremellales</taxon>
        <taxon>Bulleribasidiaceae</taxon>
        <taxon>Dioszegia</taxon>
    </lineage>
</organism>
<evidence type="ECO:0000313" key="5">
    <source>
        <dbReference type="EMBL" id="KAI9639720.1"/>
    </source>
</evidence>
<evidence type="ECO:0000256" key="2">
    <source>
        <dbReference type="ARBA" id="ARBA00022454"/>
    </source>
</evidence>
<dbReference type="GO" id="GO:0000786">
    <property type="term" value="C:nucleosome"/>
    <property type="evidence" value="ECO:0007669"/>
    <property type="project" value="UniProtKB-KW"/>
</dbReference>
<dbReference type="GO" id="GO:0030527">
    <property type="term" value="F:structural constituent of chromatin"/>
    <property type="evidence" value="ECO:0007669"/>
    <property type="project" value="InterPro"/>
</dbReference>
<feature type="compositionally biased region" description="Pro residues" evidence="4">
    <location>
        <begin position="30"/>
        <end position="46"/>
    </location>
</feature>
<feature type="region of interest" description="Disordered" evidence="4">
    <location>
        <begin position="1"/>
        <end position="46"/>
    </location>
</feature>
<feature type="compositionally biased region" description="Basic and acidic residues" evidence="4">
    <location>
        <begin position="77"/>
        <end position="99"/>
    </location>
</feature>
<feature type="compositionally biased region" description="Basic and acidic residues" evidence="4">
    <location>
        <begin position="240"/>
        <end position="257"/>
    </location>
</feature>
<dbReference type="GeneID" id="77730121"/>
<dbReference type="PRINTS" id="PR00622">
    <property type="entry name" value="HISTONEH3"/>
</dbReference>
<name>A0AA38LXN6_9TREE</name>
<accession>A0AA38LXN6</accession>
<dbReference type="EMBL" id="JAKWFO010000001">
    <property type="protein sequence ID" value="KAI9639720.1"/>
    <property type="molecule type" value="Genomic_DNA"/>
</dbReference>
<evidence type="ECO:0000256" key="1">
    <source>
        <dbReference type="ARBA" id="ARBA00004286"/>
    </source>
</evidence>
<evidence type="ECO:0000256" key="3">
    <source>
        <dbReference type="ARBA" id="ARBA00023269"/>
    </source>
</evidence>
<evidence type="ECO:0000313" key="6">
    <source>
        <dbReference type="Proteomes" id="UP001164286"/>
    </source>
</evidence>
<dbReference type="RefSeq" id="XP_052949497.1">
    <property type="nucleotide sequence ID" value="XM_053090916.1"/>
</dbReference>
<evidence type="ECO:0000256" key="4">
    <source>
        <dbReference type="SAM" id="MobiDB-lite"/>
    </source>
</evidence>
<protein>
    <submittedName>
        <fullName evidence="5">Uncharacterized protein</fullName>
    </submittedName>
</protein>
<dbReference type="InterPro" id="IPR000164">
    <property type="entry name" value="Histone_H3/CENP-A"/>
</dbReference>
<comment type="subcellular location">
    <subcellularLocation>
        <location evidence="1">Chromosome</location>
    </subcellularLocation>
</comment>
<comment type="caution">
    <text evidence="5">The sequence shown here is derived from an EMBL/GenBank/DDBJ whole genome shotgun (WGS) entry which is preliminary data.</text>
</comment>
<keyword evidence="6" id="KW-1185">Reference proteome</keyword>
<keyword evidence="2" id="KW-0158">Chromosome</keyword>
<keyword evidence="3" id="KW-0238">DNA-binding</keyword>
<dbReference type="AlphaFoldDB" id="A0AA38LXN6"/>
<reference evidence="5" key="1">
    <citation type="journal article" date="2022" name="G3 (Bethesda)">
        <title>High quality genome of the basidiomycete yeast Dioszegia hungarica PDD-24b-2 isolated from cloud water.</title>
        <authorList>
            <person name="Jarrige D."/>
            <person name="Haridas S."/>
            <person name="Bleykasten-Grosshans C."/>
            <person name="Joly M."/>
            <person name="Nadalig T."/>
            <person name="Sancelme M."/>
            <person name="Vuilleumier S."/>
            <person name="Grigoriev I.V."/>
            <person name="Amato P."/>
            <person name="Bringel F."/>
        </authorList>
    </citation>
    <scope>NUCLEOTIDE SEQUENCE</scope>
    <source>
        <strain evidence="5">PDD-24b-2</strain>
    </source>
</reference>
<keyword evidence="3" id="KW-0544">Nucleosome core</keyword>
<dbReference type="GO" id="GO:0003677">
    <property type="term" value="F:DNA binding"/>
    <property type="evidence" value="ECO:0007669"/>
    <property type="project" value="InterPro"/>
</dbReference>